<organism evidence="2 3">
    <name type="scientific">Ambrosiozyma monospora</name>
    <name type="common">Yeast</name>
    <name type="synonym">Endomycopsis monosporus</name>
    <dbReference type="NCBI Taxonomy" id="43982"/>
    <lineage>
        <taxon>Eukaryota</taxon>
        <taxon>Fungi</taxon>
        <taxon>Dikarya</taxon>
        <taxon>Ascomycota</taxon>
        <taxon>Saccharomycotina</taxon>
        <taxon>Pichiomycetes</taxon>
        <taxon>Pichiales</taxon>
        <taxon>Pichiaceae</taxon>
        <taxon>Ambrosiozyma</taxon>
    </lineage>
</organism>
<accession>A0A9W6YLQ4</accession>
<dbReference type="Proteomes" id="UP001165063">
    <property type="component" value="Unassembled WGS sequence"/>
</dbReference>
<evidence type="ECO:0000256" key="1">
    <source>
        <dbReference type="SAM" id="MobiDB-lite"/>
    </source>
</evidence>
<evidence type="ECO:0000313" key="2">
    <source>
        <dbReference type="EMBL" id="GMG19801.1"/>
    </source>
</evidence>
<reference evidence="2" key="1">
    <citation type="submission" date="2023-04" db="EMBL/GenBank/DDBJ databases">
        <title>Ambrosiozyma monospora NBRC 1965.</title>
        <authorList>
            <person name="Ichikawa N."/>
            <person name="Sato H."/>
            <person name="Tonouchi N."/>
        </authorList>
    </citation>
    <scope>NUCLEOTIDE SEQUENCE</scope>
    <source>
        <strain evidence="2">NBRC 1965</strain>
    </source>
</reference>
<feature type="compositionally biased region" description="Polar residues" evidence="1">
    <location>
        <begin position="506"/>
        <end position="574"/>
    </location>
</feature>
<evidence type="ECO:0000313" key="3">
    <source>
        <dbReference type="Proteomes" id="UP001165063"/>
    </source>
</evidence>
<protein>
    <submittedName>
        <fullName evidence="2">Unnamed protein product</fullName>
    </submittedName>
</protein>
<proteinExistence type="predicted"/>
<dbReference type="AlphaFoldDB" id="A0A9W6YLQ4"/>
<dbReference type="SUPFAM" id="SSF52047">
    <property type="entry name" value="RNI-like"/>
    <property type="match status" value="1"/>
</dbReference>
<sequence>MIFQSKQNPLTPFKKLVKILPLEVQLQIQQEYLKSSFTFQELLALLRRDYYWTDQIATLFQTTPVIIVSKQKAFLKLVGVEGLILIPSFECSQFIEFIAQNRLRLTIVGADHGNSSKVYPLHPYYKGSKSMNTLYKLADRVLGKTKITNTMDLILQNRLQSRFVNLSLESGLPVLCKFSDNFKLAKFDRVKTLSLGVDFNDLPTMTRLLSGEGGLRVPYINKMVTLRHLNLVIRSLSIYNEIMLSCFSLILSRFAAGSNVKVTVDMSVFFDTGVIVDMEPNSIPLMTSIREFVNKLTVKIDGLYNKPWAHIIEGWDKVETLTLTEYRHSALLPLDYLLKANTNRIRQLNLTTFEGFTYKLGDFAFDCFSQLTLLRIYVRNLSSVDFTRLPPKLTDLDVACEMVNNKRIAIQFPRYMRYFRWKSESGFPNIIEPYPSHLQEVVIEGSMRYDMDHRLLDPNIKVHKLTLIMDSNAMSVVMSKNLKSLINVEHLKLKTIPLTKELNRAGTQRTTVSTKFNPHSNAKNINSSPDTMVVSNGMSNSPSSNQIKSKSGSGTPSVKSSTNQNVYATGNANGQLQQSPASAQQQQQRRKQEQQIKAQAPAISINLAQLPPDLQSLNLNINYTKLSNKFSKKLVHLDININTQPLSSLQKLSKSWKLKSLRIKHDAQNRDVGLCVNDIYLDELQSLCLKLVRFKSKVTINEIPKCLFKFSFETDGLLPKLVVPKFDQRMRDLALAQYFERIDELDYISR</sequence>
<feature type="region of interest" description="Disordered" evidence="1">
    <location>
        <begin position="506"/>
        <end position="597"/>
    </location>
</feature>
<dbReference type="EMBL" id="BSXU01000209">
    <property type="protein sequence ID" value="GMG19801.1"/>
    <property type="molecule type" value="Genomic_DNA"/>
</dbReference>
<gene>
    <name evidence="2" type="ORF">Amon01_000075000</name>
</gene>
<keyword evidence="3" id="KW-1185">Reference proteome</keyword>
<feature type="compositionally biased region" description="Low complexity" evidence="1">
    <location>
        <begin position="575"/>
        <end position="587"/>
    </location>
</feature>
<name>A0A9W6YLQ4_AMBMO</name>
<comment type="caution">
    <text evidence="2">The sequence shown here is derived from an EMBL/GenBank/DDBJ whole genome shotgun (WGS) entry which is preliminary data.</text>
</comment>